<feature type="region of interest" description="Disordered" evidence="1">
    <location>
        <begin position="35"/>
        <end position="55"/>
    </location>
</feature>
<keyword evidence="4" id="KW-1185">Reference proteome</keyword>
<dbReference type="RefSeq" id="WP_252953232.1">
    <property type="nucleotide sequence ID" value="NZ_JAFIRR010000064.1"/>
</dbReference>
<name>A0ABT1D3W4_9PROT</name>
<keyword evidence="2" id="KW-0812">Transmembrane</keyword>
<dbReference type="EMBL" id="JAFIRR010000064">
    <property type="protein sequence ID" value="MCO6416615.1"/>
    <property type="molecule type" value="Genomic_DNA"/>
</dbReference>
<evidence type="ECO:0000313" key="3">
    <source>
        <dbReference type="EMBL" id="MCO6416615.1"/>
    </source>
</evidence>
<feature type="transmembrane region" description="Helical" evidence="2">
    <location>
        <begin position="12"/>
        <end position="33"/>
    </location>
</feature>
<gene>
    <name evidence="3" type="ORF">JYK14_10635</name>
</gene>
<keyword evidence="2" id="KW-0472">Membrane</keyword>
<keyword evidence="2" id="KW-1133">Transmembrane helix</keyword>
<protein>
    <recommendedName>
        <fullName evidence="5">DUF2613 family protein</fullName>
    </recommendedName>
</protein>
<evidence type="ECO:0000256" key="2">
    <source>
        <dbReference type="SAM" id="Phobius"/>
    </source>
</evidence>
<evidence type="ECO:0008006" key="5">
    <source>
        <dbReference type="Google" id="ProtNLM"/>
    </source>
</evidence>
<proteinExistence type="predicted"/>
<evidence type="ECO:0000313" key="4">
    <source>
        <dbReference type="Proteomes" id="UP001523392"/>
    </source>
</evidence>
<evidence type="ECO:0000256" key="1">
    <source>
        <dbReference type="SAM" id="MobiDB-lite"/>
    </source>
</evidence>
<dbReference type="Proteomes" id="UP001523392">
    <property type="component" value="Unassembled WGS sequence"/>
</dbReference>
<accession>A0ABT1D3W4</accession>
<comment type="caution">
    <text evidence="3">The sequence shown here is derived from an EMBL/GenBank/DDBJ whole genome shotgun (WGS) entry which is preliminary data.</text>
</comment>
<organism evidence="3 4">
    <name type="scientific">Siccirubricoccus soli</name>
    <dbReference type="NCBI Taxonomy" id="2899147"/>
    <lineage>
        <taxon>Bacteria</taxon>
        <taxon>Pseudomonadati</taxon>
        <taxon>Pseudomonadota</taxon>
        <taxon>Alphaproteobacteria</taxon>
        <taxon>Acetobacterales</taxon>
        <taxon>Roseomonadaceae</taxon>
        <taxon>Siccirubricoccus</taxon>
    </lineage>
</organism>
<sequence>MHLSPRALTGMILVMALLLGLLASLAGSILRLLDGDSAARPPRDGFTVQPYDPLR</sequence>
<reference evidence="3 4" key="1">
    <citation type="submission" date="2021-12" db="EMBL/GenBank/DDBJ databases">
        <title>Siccirubricoccus leaddurans sp. nov., a high concentration Zn2+ tolerance bacterium.</title>
        <authorList>
            <person name="Cao Y."/>
        </authorList>
    </citation>
    <scope>NUCLEOTIDE SEQUENCE [LARGE SCALE GENOMIC DNA]</scope>
    <source>
        <strain evidence="3 4">KC 17139</strain>
    </source>
</reference>